<dbReference type="AlphaFoldDB" id="A0A366MSQ2"/>
<keyword evidence="2" id="KW-0805">Transcription regulation</keyword>
<dbReference type="GO" id="GO:0016987">
    <property type="term" value="F:sigma factor activity"/>
    <property type="evidence" value="ECO:0007669"/>
    <property type="project" value="UniProtKB-KW"/>
</dbReference>
<evidence type="ECO:0000256" key="4">
    <source>
        <dbReference type="ARBA" id="ARBA00023163"/>
    </source>
</evidence>
<dbReference type="GO" id="GO:0003677">
    <property type="term" value="F:DNA binding"/>
    <property type="evidence" value="ECO:0007669"/>
    <property type="project" value="InterPro"/>
</dbReference>
<proteinExistence type="inferred from homology"/>
<name>A0A366MSQ2_9BACT</name>
<comment type="caution">
    <text evidence="7">The sequence shown here is derived from an EMBL/GenBank/DDBJ whole genome shotgun (WGS) entry which is preliminary data.</text>
</comment>
<evidence type="ECO:0000259" key="6">
    <source>
        <dbReference type="Pfam" id="PF08281"/>
    </source>
</evidence>
<dbReference type="InterPro" id="IPR039425">
    <property type="entry name" value="RNA_pol_sigma-70-like"/>
</dbReference>
<dbReference type="OrthoDB" id="5365776at2"/>
<comment type="similarity">
    <text evidence="1">Belongs to the sigma-70 factor family. ECF subfamily.</text>
</comment>
<organism evidence="7 8">
    <name type="scientific">Aliarcobacter vitoriensis</name>
    <dbReference type="NCBI Taxonomy" id="2011099"/>
    <lineage>
        <taxon>Bacteria</taxon>
        <taxon>Pseudomonadati</taxon>
        <taxon>Campylobacterota</taxon>
        <taxon>Epsilonproteobacteria</taxon>
        <taxon>Campylobacterales</taxon>
        <taxon>Arcobacteraceae</taxon>
        <taxon>Aliarcobacter</taxon>
    </lineage>
</organism>
<dbReference type="InterPro" id="IPR007627">
    <property type="entry name" value="RNA_pol_sigma70_r2"/>
</dbReference>
<gene>
    <name evidence="7" type="ORF">CRU91_08120</name>
</gene>
<dbReference type="Pfam" id="PF08281">
    <property type="entry name" value="Sigma70_r4_2"/>
    <property type="match status" value="1"/>
</dbReference>
<dbReference type="NCBIfam" id="TIGR02937">
    <property type="entry name" value="sigma70-ECF"/>
    <property type="match status" value="1"/>
</dbReference>
<evidence type="ECO:0000313" key="7">
    <source>
        <dbReference type="EMBL" id="RBQ28650.1"/>
    </source>
</evidence>
<dbReference type="InterPro" id="IPR036388">
    <property type="entry name" value="WH-like_DNA-bd_sf"/>
</dbReference>
<dbReference type="Gene3D" id="1.10.10.10">
    <property type="entry name" value="Winged helix-like DNA-binding domain superfamily/Winged helix DNA-binding domain"/>
    <property type="match status" value="1"/>
</dbReference>
<dbReference type="SUPFAM" id="SSF88659">
    <property type="entry name" value="Sigma3 and sigma4 domains of RNA polymerase sigma factors"/>
    <property type="match status" value="1"/>
</dbReference>
<dbReference type="RefSeq" id="WP_113894730.1">
    <property type="nucleotide sequence ID" value="NZ_JANJGA010000013.1"/>
</dbReference>
<sequence>MTAHYDEIFQYVRKNVIDKDIAEDITQETFTRAYKSAKKVDVENERAWLFRIAKNVMYDVYKEKYKMDKISFEEDYHIEESDDIQTIMIQNEETALLLQEIEKLPKKRRQAFTLHFIDCYSREEVATMMNITVNAVDKHISMASNQIKENLENGSIK</sequence>
<dbReference type="Proteomes" id="UP000252669">
    <property type="component" value="Unassembled WGS sequence"/>
</dbReference>
<dbReference type="InterPro" id="IPR013324">
    <property type="entry name" value="RNA_pol_sigma_r3/r4-like"/>
</dbReference>
<protein>
    <submittedName>
        <fullName evidence="7">RNA polymerase subunit sigma</fullName>
    </submittedName>
</protein>
<dbReference type="Gene3D" id="1.10.1740.10">
    <property type="match status" value="1"/>
</dbReference>
<feature type="domain" description="RNA polymerase sigma factor 70 region 4 type 2" evidence="6">
    <location>
        <begin position="96"/>
        <end position="143"/>
    </location>
</feature>
<feature type="domain" description="RNA polymerase sigma-70 region 2" evidence="5">
    <location>
        <begin position="2"/>
        <end position="62"/>
    </location>
</feature>
<keyword evidence="4" id="KW-0804">Transcription</keyword>
<dbReference type="SUPFAM" id="SSF88946">
    <property type="entry name" value="Sigma2 domain of RNA polymerase sigma factors"/>
    <property type="match status" value="1"/>
</dbReference>
<evidence type="ECO:0000313" key="8">
    <source>
        <dbReference type="Proteomes" id="UP000252669"/>
    </source>
</evidence>
<keyword evidence="8" id="KW-1185">Reference proteome</keyword>
<dbReference type="PANTHER" id="PTHR43133:SF46">
    <property type="entry name" value="RNA POLYMERASE SIGMA-70 FACTOR ECF SUBFAMILY"/>
    <property type="match status" value="1"/>
</dbReference>
<dbReference type="InterPro" id="IPR013249">
    <property type="entry name" value="RNA_pol_sigma70_r4_t2"/>
</dbReference>
<reference evidence="7 8" key="1">
    <citation type="submission" date="2017-10" db="EMBL/GenBank/DDBJ databases">
        <title>Genomics of the genus Arcobacter.</title>
        <authorList>
            <person name="Perez-Cataluna A."/>
            <person name="Figueras M.J."/>
        </authorList>
    </citation>
    <scope>NUCLEOTIDE SEQUENCE [LARGE SCALE GENOMIC DNA]</scope>
    <source>
        <strain evidence="7 8">CECT 9230</strain>
    </source>
</reference>
<keyword evidence="3" id="KW-0731">Sigma factor</keyword>
<evidence type="ECO:0000256" key="1">
    <source>
        <dbReference type="ARBA" id="ARBA00010641"/>
    </source>
</evidence>
<evidence type="ECO:0000256" key="3">
    <source>
        <dbReference type="ARBA" id="ARBA00023082"/>
    </source>
</evidence>
<dbReference type="InterPro" id="IPR013325">
    <property type="entry name" value="RNA_pol_sigma_r2"/>
</dbReference>
<accession>A0A366MSQ2</accession>
<dbReference type="GO" id="GO:0006352">
    <property type="term" value="P:DNA-templated transcription initiation"/>
    <property type="evidence" value="ECO:0007669"/>
    <property type="project" value="InterPro"/>
</dbReference>
<dbReference type="InterPro" id="IPR014284">
    <property type="entry name" value="RNA_pol_sigma-70_dom"/>
</dbReference>
<dbReference type="EMBL" id="PDKB01000013">
    <property type="protein sequence ID" value="RBQ28650.1"/>
    <property type="molecule type" value="Genomic_DNA"/>
</dbReference>
<dbReference type="PANTHER" id="PTHR43133">
    <property type="entry name" value="RNA POLYMERASE ECF-TYPE SIGMA FACTO"/>
    <property type="match status" value="1"/>
</dbReference>
<evidence type="ECO:0000256" key="2">
    <source>
        <dbReference type="ARBA" id="ARBA00023015"/>
    </source>
</evidence>
<dbReference type="Pfam" id="PF04542">
    <property type="entry name" value="Sigma70_r2"/>
    <property type="match status" value="1"/>
</dbReference>
<evidence type="ECO:0000259" key="5">
    <source>
        <dbReference type="Pfam" id="PF04542"/>
    </source>
</evidence>